<dbReference type="PANTHER" id="PTHR30442:SF0">
    <property type="entry name" value="FE(3+) DICITRATE TRANSPORT PROTEIN FECA"/>
    <property type="match status" value="1"/>
</dbReference>
<keyword evidence="5 9" id="KW-0798">TonB box</keyword>
<gene>
    <name evidence="13" type="ORF">SAMN05660429_00900</name>
</gene>
<keyword evidence="7 8" id="KW-0998">Cell outer membrane</keyword>
<dbReference type="Gene3D" id="2.170.130.10">
    <property type="entry name" value="TonB-dependent receptor, plug domain"/>
    <property type="match status" value="1"/>
</dbReference>
<dbReference type="EMBL" id="FOHK01000003">
    <property type="protein sequence ID" value="SET00828.1"/>
    <property type="molecule type" value="Genomic_DNA"/>
</dbReference>
<dbReference type="GO" id="GO:0033214">
    <property type="term" value="P:siderophore-iron import into cell"/>
    <property type="evidence" value="ECO:0007669"/>
    <property type="project" value="TreeGrafter"/>
</dbReference>
<dbReference type="Pfam" id="PF07715">
    <property type="entry name" value="Plug"/>
    <property type="match status" value="1"/>
</dbReference>
<evidence type="ECO:0000313" key="13">
    <source>
        <dbReference type="EMBL" id="SET00828.1"/>
    </source>
</evidence>
<protein>
    <submittedName>
        <fullName evidence="13">Fe(3+) dicitrate transport protein</fullName>
    </submittedName>
</protein>
<evidence type="ECO:0000256" key="6">
    <source>
        <dbReference type="ARBA" id="ARBA00023136"/>
    </source>
</evidence>
<dbReference type="InterPro" id="IPR000531">
    <property type="entry name" value="Beta-barrel_TonB"/>
</dbReference>
<evidence type="ECO:0000256" key="8">
    <source>
        <dbReference type="PROSITE-ProRule" id="PRU01360"/>
    </source>
</evidence>
<feature type="domain" description="TonB-dependent receptor plug" evidence="12">
    <location>
        <begin position="54"/>
        <end position="163"/>
    </location>
</feature>
<evidence type="ECO:0000256" key="4">
    <source>
        <dbReference type="ARBA" id="ARBA00022692"/>
    </source>
</evidence>
<keyword evidence="10" id="KW-0732">Signal</keyword>
<evidence type="ECO:0000256" key="3">
    <source>
        <dbReference type="ARBA" id="ARBA00022452"/>
    </source>
</evidence>
<feature type="domain" description="TonB-dependent receptor-like beta-barrel" evidence="11">
    <location>
        <begin position="269"/>
        <end position="713"/>
    </location>
</feature>
<keyword evidence="6 8" id="KW-0472">Membrane</keyword>
<proteinExistence type="inferred from homology"/>
<keyword evidence="4 8" id="KW-0812">Transmembrane</keyword>
<dbReference type="SUPFAM" id="SSF56935">
    <property type="entry name" value="Porins"/>
    <property type="match status" value="1"/>
</dbReference>
<organism evidence="13 14">
    <name type="scientific">Thalassotalea agarivorans</name>
    <name type="common">Thalassomonas agarivorans</name>
    <dbReference type="NCBI Taxonomy" id="349064"/>
    <lineage>
        <taxon>Bacteria</taxon>
        <taxon>Pseudomonadati</taxon>
        <taxon>Pseudomonadota</taxon>
        <taxon>Gammaproteobacteria</taxon>
        <taxon>Alteromonadales</taxon>
        <taxon>Colwelliaceae</taxon>
        <taxon>Thalassotalea</taxon>
    </lineage>
</organism>
<dbReference type="Gene3D" id="2.40.170.20">
    <property type="entry name" value="TonB-dependent receptor, beta-barrel domain"/>
    <property type="match status" value="1"/>
</dbReference>
<evidence type="ECO:0000256" key="5">
    <source>
        <dbReference type="ARBA" id="ARBA00023077"/>
    </source>
</evidence>
<comment type="subcellular location">
    <subcellularLocation>
        <location evidence="1 8">Cell outer membrane</location>
        <topology evidence="1 8">Multi-pass membrane protein</topology>
    </subcellularLocation>
</comment>
<evidence type="ECO:0000313" key="14">
    <source>
        <dbReference type="Proteomes" id="UP000199308"/>
    </source>
</evidence>
<feature type="signal peptide" evidence="10">
    <location>
        <begin position="1"/>
        <end position="24"/>
    </location>
</feature>
<dbReference type="InterPro" id="IPR037066">
    <property type="entry name" value="Plug_dom_sf"/>
</dbReference>
<evidence type="ECO:0000256" key="2">
    <source>
        <dbReference type="ARBA" id="ARBA00022448"/>
    </source>
</evidence>
<dbReference type="GO" id="GO:0009279">
    <property type="term" value="C:cell outer membrane"/>
    <property type="evidence" value="ECO:0007669"/>
    <property type="project" value="UniProtKB-SubCell"/>
</dbReference>
<comment type="similarity">
    <text evidence="8 9">Belongs to the TonB-dependent receptor family.</text>
</comment>
<evidence type="ECO:0000256" key="10">
    <source>
        <dbReference type="SAM" id="SignalP"/>
    </source>
</evidence>
<dbReference type="PROSITE" id="PS52016">
    <property type="entry name" value="TONB_DEPENDENT_REC_3"/>
    <property type="match status" value="1"/>
</dbReference>
<dbReference type="Proteomes" id="UP000199308">
    <property type="component" value="Unassembled WGS sequence"/>
</dbReference>
<dbReference type="STRING" id="349064.SAMN05660429_00900"/>
<dbReference type="PANTHER" id="PTHR30442">
    <property type="entry name" value="IRON III DICITRATE TRANSPORT PROTEIN FECA"/>
    <property type="match status" value="1"/>
</dbReference>
<keyword evidence="14" id="KW-1185">Reference proteome</keyword>
<dbReference type="Pfam" id="PF00593">
    <property type="entry name" value="TonB_dep_Rec_b-barrel"/>
    <property type="match status" value="1"/>
</dbReference>
<evidence type="ECO:0000259" key="12">
    <source>
        <dbReference type="Pfam" id="PF07715"/>
    </source>
</evidence>
<feature type="chain" id="PRO_5011582956" evidence="10">
    <location>
        <begin position="25"/>
        <end position="743"/>
    </location>
</feature>
<evidence type="ECO:0000259" key="11">
    <source>
        <dbReference type="Pfam" id="PF00593"/>
    </source>
</evidence>
<keyword evidence="3 8" id="KW-1134">Transmembrane beta strand</keyword>
<evidence type="ECO:0000256" key="1">
    <source>
        <dbReference type="ARBA" id="ARBA00004571"/>
    </source>
</evidence>
<sequence>MMFRKSAITLALLSTVSMPLSVTAEENVNDDASNTANEALVERLQIIGHGDRLRTEAGSATLIGEVELEKFKFDDINRILYSVPGVNIREEDGFGLRPNIGFRGATPERSKKITIMEDGVLIGPAPYSAPAAYYFPMTNKMTSIEVFKGPAATKYGPNTVAGALNMTTRQVPEDSEGQIEVAAGNFGFGKVQAHYGNTIGRFGFVIDAVHLQSIGFKELDGGGDTGFDKNDVMAKFSYDLSSDSLNQLVSVKLGYSSETSDETYLGLTDDDFGASPNRRYVASQKDLMDWDHQQVQFTHFIGNDTFDVTTHVYRNDFSRSWFKLNGFKGGLVNADVQEVLANPYDDANFPFYQVLTGQRDSVEEYEKIILGDNYREYYSQGIQSEFHYALNLFGFDHKLNGGVRFHQDQIQRFHTEDAFIMQSAQLISDGSDTVATTTNLEESDAISVFLQDTLTFDKLALTFGVRGEFIDSYYQNKKPGQEGDWLKKSTQIWLPSVSGFYTITDSFGLLFGVHEGFIPTSPQESPEIDVENSISYEFGTRFNNGHTQFEAVAFFNDYENLKESCSFSAASSCGDSLDQEFNGGEVDVYGLELSTSHSFNVTDSIELPLSLVYTYSHGEFKSDFSSDFPMWGDITAGDELPYLPEHQASLTIGLVGDVWEFNVISRYVGDMLEASGENVTLSGVSTNSLVTVDLAASYDLDTLGKVYIKVDNVTDNQEITSRRPYGARPSKPQMVQVGYQYSF</sequence>
<accession>A0A1I0B288</accession>
<dbReference type="InterPro" id="IPR012910">
    <property type="entry name" value="Plug_dom"/>
</dbReference>
<keyword evidence="2 8" id="KW-0813">Transport</keyword>
<reference evidence="13 14" key="1">
    <citation type="submission" date="2016-10" db="EMBL/GenBank/DDBJ databases">
        <authorList>
            <person name="de Groot N.N."/>
        </authorList>
    </citation>
    <scope>NUCLEOTIDE SEQUENCE [LARGE SCALE GENOMIC DNA]</scope>
    <source>
        <strain evidence="13 14">DSM 19706</strain>
    </source>
</reference>
<name>A0A1I0B288_THASX</name>
<evidence type="ECO:0000256" key="7">
    <source>
        <dbReference type="ARBA" id="ARBA00023237"/>
    </source>
</evidence>
<dbReference type="InterPro" id="IPR036942">
    <property type="entry name" value="Beta-barrel_TonB_sf"/>
</dbReference>
<evidence type="ECO:0000256" key="9">
    <source>
        <dbReference type="RuleBase" id="RU003357"/>
    </source>
</evidence>
<dbReference type="RefSeq" id="WP_322787104.1">
    <property type="nucleotide sequence ID" value="NZ_AP027363.1"/>
</dbReference>
<dbReference type="AlphaFoldDB" id="A0A1I0B288"/>
<dbReference type="InterPro" id="IPR039426">
    <property type="entry name" value="TonB-dep_rcpt-like"/>
</dbReference>